<dbReference type="InterPro" id="IPR016267">
    <property type="entry name" value="UDPGP_trans"/>
</dbReference>
<accession>A0A1W0E5S6</accession>
<comment type="catalytic activity">
    <reaction evidence="6 7">
        <text>alpha-D-glucose 1-phosphate + UTP + H(+) = UDP-alpha-D-glucose + diphosphate</text>
        <dbReference type="Rhea" id="RHEA:19889"/>
        <dbReference type="ChEBI" id="CHEBI:15378"/>
        <dbReference type="ChEBI" id="CHEBI:33019"/>
        <dbReference type="ChEBI" id="CHEBI:46398"/>
        <dbReference type="ChEBI" id="CHEBI:58601"/>
        <dbReference type="ChEBI" id="CHEBI:58885"/>
        <dbReference type="EC" id="2.7.7.9"/>
    </reaction>
</comment>
<dbReference type="GO" id="GO:0006078">
    <property type="term" value="P:(1-&gt;6)-beta-D-glucan biosynthetic process"/>
    <property type="evidence" value="ECO:0007669"/>
    <property type="project" value="EnsemblFungi"/>
</dbReference>
<comment type="function">
    <text evidence="1">Plays a central role as a glucosyl donor in cellular metabolic pathways.</text>
</comment>
<evidence type="ECO:0000313" key="11">
    <source>
        <dbReference type="Proteomes" id="UP000192758"/>
    </source>
</evidence>
<dbReference type="CDD" id="cd00897">
    <property type="entry name" value="UGPase_euk"/>
    <property type="match status" value="1"/>
</dbReference>
<dbReference type="GO" id="GO:0006011">
    <property type="term" value="P:UDP-alpha-D-glucose metabolic process"/>
    <property type="evidence" value="ECO:0007669"/>
    <property type="project" value="UniProtKB-UniRule"/>
</dbReference>
<comment type="similarity">
    <text evidence="2 7">Belongs to the UDPGP type 1 family.</text>
</comment>
<dbReference type="Pfam" id="PF01704">
    <property type="entry name" value="UDPGP"/>
    <property type="match status" value="1"/>
</dbReference>
<keyword evidence="4 7" id="KW-0808">Transferase</keyword>
<keyword evidence="11" id="KW-1185">Reference proteome</keyword>
<keyword evidence="5 7" id="KW-0548">Nucleotidyltransferase</keyword>
<dbReference type="FunFam" id="2.160.10.10:FF:000001">
    <property type="entry name" value="UTP--glucose-1-phosphate uridylyltransferase"/>
    <property type="match status" value="1"/>
</dbReference>
<reference evidence="10 11" key="1">
    <citation type="journal article" date="2017" name="Environ. Microbiol.">
        <title>Decay of the glycolytic pathway and adaptation to intranuclear parasitism within Enterocytozoonidae microsporidia.</title>
        <authorList>
            <person name="Wiredu Boakye D."/>
            <person name="Jaroenlak P."/>
            <person name="Prachumwat A."/>
            <person name="Williams T.A."/>
            <person name="Bateman K.S."/>
            <person name="Itsathitphaisarn O."/>
            <person name="Sritunyalucksana K."/>
            <person name="Paszkiewicz K.H."/>
            <person name="Moore K.A."/>
            <person name="Stentiford G.D."/>
            <person name="Williams B.A."/>
        </authorList>
    </citation>
    <scope>NUCLEOTIDE SEQUENCE [LARGE SCALE GENOMIC DNA]</scope>
    <source>
        <strain evidence="10 11">TH1</strain>
    </source>
</reference>
<evidence type="ECO:0000256" key="3">
    <source>
        <dbReference type="ARBA" id="ARBA00012415"/>
    </source>
</evidence>
<dbReference type="PANTHER" id="PTHR43511">
    <property type="match status" value="1"/>
</dbReference>
<dbReference type="VEuPathDB" id="MicrosporidiaDB:EHP00_61"/>
<dbReference type="GO" id="GO:0005978">
    <property type="term" value="P:glycogen biosynthetic process"/>
    <property type="evidence" value="ECO:0007669"/>
    <property type="project" value="EnsemblFungi"/>
</dbReference>
<dbReference type="STRING" id="646526.A0A1W0E5S6"/>
<protein>
    <recommendedName>
        <fullName evidence="3 7">UTP--glucose-1-phosphate uridylyltransferase</fullName>
        <ecNumber evidence="3 7">2.7.7.9</ecNumber>
    </recommendedName>
</protein>
<evidence type="ECO:0000256" key="8">
    <source>
        <dbReference type="PIRSR" id="PIRSR000806-1"/>
    </source>
</evidence>
<proteinExistence type="inferred from homology"/>
<evidence type="ECO:0000256" key="7">
    <source>
        <dbReference type="PIRNR" id="PIRNR000806"/>
    </source>
</evidence>
<sequence length="482" mass="54441">MSSEENSSSKEKLLQRMYANLEKLKNTHPNPSELDDFYKLFSRWLDERYKVIDWNKIEQPKGKIYDYLTELPTVTDEEKSKKLMSKLAVLKLNGGLGTTMGLSGPKSAIKIKEDMNFIDMIVKQIKFLNKKHKVSVPLILMNSFNTEERTEKMISKYSDIDILTFNQAKYVKINEENLLPMSLSFEKAKDSKHAFYPPGHGDVFNALKTNGILDKLIEQGKEYLFISNIDNLAATIDVNILDFIYENKIDFCLEVTKKTRADIKGGTLINYGDTLKLLEIAMVPKNKKSEFTSVKKFKIFNTNNIWINLKALKHVLDKGDLHLDIITNPKSVNGEHIIQLETAVGSAIKCFENTAGILVPRSRFTPVKTCSDLFLCSSNLFENKKGTLILNKNRINQDNLPVVKLIGKNFQKIKNFSLSFGNIPDILDLDVLTVTGNVTFGENVVLRGIVIICCPEGGQIDIPDGAILEDKVLFGNLPSIDC</sequence>
<gene>
    <name evidence="10" type="primary">UGP1</name>
    <name evidence="10" type="ORF">EHP00_61</name>
</gene>
<evidence type="ECO:0000256" key="4">
    <source>
        <dbReference type="ARBA" id="ARBA00022679"/>
    </source>
</evidence>
<feature type="binding site" evidence="9">
    <location>
        <position position="106"/>
    </location>
    <ligand>
        <name>UTP</name>
        <dbReference type="ChEBI" id="CHEBI:46398"/>
    </ligand>
</feature>
<feature type="binding site" evidence="8">
    <location>
        <position position="200"/>
    </location>
    <ligand>
        <name>substrate</name>
    </ligand>
</feature>
<dbReference type="InterPro" id="IPR002618">
    <property type="entry name" value="UDPGP_fam"/>
</dbReference>
<dbReference type="Gene3D" id="3.90.550.10">
    <property type="entry name" value="Spore Coat Polysaccharide Biosynthesis Protein SpsA, Chain A"/>
    <property type="match status" value="1"/>
</dbReference>
<evidence type="ECO:0000313" key="10">
    <source>
        <dbReference type="EMBL" id="OQS54556.1"/>
    </source>
</evidence>
<evidence type="ECO:0000256" key="6">
    <source>
        <dbReference type="ARBA" id="ARBA00048128"/>
    </source>
</evidence>
<dbReference type="FunFam" id="3.90.550.10:FF:000002">
    <property type="entry name" value="UTP--glucose-1-phosphate uridylyltransferase"/>
    <property type="match status" value="1"/>
</dbReference>
<dbReference type="SUPFAM" id="SSF53448">
    <property type="entry name" value="Nucleotide-diphospho-sugar transferases"/>
    <property type="match status" value="1"/>
</dbReference>
<feature type="binding site" evidence="9">
    <location>
        <position position="230"/>
    </location>
    <ligand>
        <name>UTP</name>
        <dbReference type="ChEBI" id="CHEBI:46398"/>
    </ligand>
</feature>
<dbReference type="InterPro" id="IPR029044">
    <property type="entry name" value="Nucleotide-diphossugar_trans"/>
</dbReference>
<evidence type="ECO:0000256" key="2">
    <source>
        <dbReference type="ARBA" id="ARBA00010401"/>
    </source>
</evidence>
<dbReference type="Proteomes" id="UP000192758">
    <property type="component" value="Unassembled WGS sequence"/>
</dbReference>
<dbReference type="Gene3D" id="2.160.10.10">
    <property type="entry name" value="Hexapeptide repeat proteins"/>
    <property type="match status" value="1"/>
</dbReference>
<evidence type="ECO:0000256" key="1">
    <source>
        <dbReference type="ARBA" id="ARBA00003449"/>
    </source>
</evidence>
<evidence type="ECO:0000256" key="5">
    <source>
        <dbReference type="ARBA" id="ARBA00022695"/>
    </source>
</evidence>
<dbReference type="EMBL" id="MNPJ01000019">
    <property type="protein sequence ID" value="OQS54556.1"/>
    <property type="molecule type" value="Genomic_DNA"/>
</dbReference>
<organism evidence="10 11">
    <name type="scientific">Ecytonucleospora hepatopenaei</name>
    <dbReference type="NCBI Taxonomy" id="646526"/>
    <lineage>
        <taxon>Eukaryota</taxon>
        <taxon>Fungi</taxon>
        <taxon>Fungi incertae sedis</taxon>
        <taxon>Microsporidia</taxon>
        <taxon>Enterocytozoonidae</taxon>
        <taxon>Ecytonucleospora</taxon>
    </lineage>
</organism>
<feature type="binding site" evidence="9">
    <location>
        <position position="368"/>
    </location>
    <ligand>
        <name>UTP</name>
        <dbReference type="ChEBI" id="CHEBI:46398"/>
    </ligand>
</feature>
<dbReference type="AlphaFoldDB" id="A0A1W0E5S6"/>
<dbReference type="PIRSF" id="PIRSF000806">
    <property type="entry name" value="UDPGP"/>
    <property type="match status" value="1"/>
</dbReference>
<feature type="binding site" evidence="9">
    <location>
        <position position="167"/>
    </location>
    <ligand>
        <name>UTP</name>
        <dbReference type="ChEBI" id="CHEBI:46398"/>
    </ligand>
</feature>
<feature type="binding site" evidence="9">
    <location>
        <position position="199"/>
    </location>
    <ligand>
        <name>UTP</name>
        <dbReference type="ChEBI" id="CHEBI:46398"/>
    </ligand>
</feature>
<dbReference type="GO" id="GO:0003983">
    <property type="term" value="F:UTP:glucose-1-phosphate uridylyltransferase activity"/>
    <property type="evidence" value="ECO:0007669"/>
    <property type="project" value="UniProtKB-EC"/>
</dbReference>
<dbReference type="OrthoDB" id="932129at2759"/>
<dbReference type="EC" id="2.7.7.9" evidence="3 7"/>
<dbReference type="GO" id="GO:0005992">
    <property type="term" value="P:trehalose biosynthetic process"/>
    <property type="evidence" value="ECO:0007669"/>
    <property type="project" value="EnsemblFungi"/>
</dbReference>
<name>A0A1W0E5S6_9MICR</name>
<evidence type="ECO:0000256" key="9">
    <source>
        <dbReference type="PIRSR" id="PIRSR000806-2"/>
    </source>
</evidence>
<comment type="caution">
    <text evidence="10">The sequence shown here is derived from an EMBL/GenBank/DDBJ whole genome shotgun (WGS) entry which is preliminary data.</text>
</comment>